<sequence>MKKEAIHPDPGYYSRYISYVPDLDMKTVLEQTLQELQALDIAKLESLGNYAYAPGKWTLKGVFQHITDTERVFAYRAMMFARQDRQVPPSMDQDLYADHAEVDHRSMADILEELILLRKATIAQFNSYTDTALLRTGMCWQTEMSVLALGFTIAGHQLHHMDIIRQRYLSAHTNMEVSS</sequence>
<organism evidence="2 3">
    <name type="scientific">Chitinophaga hostae</name>
    <dbReference type="NCBI Taxonomy" id="2831022"/>
    <lineage>
        <taxon>Bacteria</taxon>
        <taxon>Pseudomonadati</taxon>
        <taxon>Bacteroidota</taxon>
        <taxon>Chitinophagia</taxon>
        <taxon>Chitinophagales</taxon>
        <taxon>Chitinophagaceae</taxon>
        <taxon>Chitinophaga</taxon>
    </lineage>
</organism>
<evidence type="ECO:0000259" key="1">
    <source>
        <dbReference type="Pfam" id="PF12867"/>
    </source>
</evidence>
<dbReference type="InterPro" id="IPR024775">
    <property type="entry name" value="DinB-like"/>
</dbReference>
<dbReference type="Pfam" id="PF12867">
    <property type="entry name" value="DinB_2"/>
    <property type="match status" value="1"/>
</dbReference>
<keyword evidence="3" id="KW-1185">Reference proteome</keyword>
<gene>
    <name evidence="2" type="ORF">KE626_28595</name>
</gene>
<dbReference type="InterPro" id="IPR034660">
    <property type="entry name" value="DinB/YfiT-like"/>
</dbReference>
<dbReference type="Proteomes" id="UP000676386">
    <property type="component" value="Unassembled WGS sequence"/>
</dbReference>
<accession>A0ABS5J7X7</accession>
<reference evidence="2 3" key="1">
    <citation type="submission" date="2021-04" db="EMBL/GenBank/DDBJ databases">
        <title>Chitinophaga sp. nov., isolated from the rhizosphere soil.</title>
        <authorList>
            <person name="He S."/>
        </authorList>
    </citation>
    <scope>NUCLEOTIDE SEQUENCE [LARGE SCALE GENOMIC DNA]</scope>
    <source>
        <strain evidence="2 3">2R12</strain>
    </source>
</reference>
<dbReference type="Gene3D" id="1.20.120.450">
    <property type="entry name" value="dinb family like domain"/>
    <property type="match status" value="1"/>
</dbReference>
<evidence type="ECO:0000313" key="2">
    <source>
        <dbReference type="EMBL" id="MBS0031323.1"/>
    </source>
</evidence>
<evidence type="ECO:0000313" key="3">
    <source>
        <dbReference type="Proteomes" id="UP000676386"/>
    </source>
</evidence>
<dbReference type="SUPFAM" id="SSF109854">
    <property type="entry name" value="DinB/YfiT-like putative metalloenzymes"/>
    <property type="match status" value="1"/>
</dbReference>
<name>A0ABS5J7X7_9BACT</name>
<dbReference type="EMBL" id="JAGTXB010000021">
    <property type="protein sequence ID" value="MBS0031323.1"/>
    <property type="molecule type" value="Genomic_DNA"/>
</dbReference>
<proteinExistence type="predicted"/>
<feature type="domain" description="DinB-like" evidence="1">
    <location>
        <begin position="45"/>
        <end position="163"/>
    </location>
</feature>
<protein>
    <submittedName>
        <fullName evidence="2">DinB family protein</fullName>
    </submittedName>
</protein>
<dbReference type="RefSeq" id="WP_211976486.1">
    <property type="nucleotide sequence ID" value="NZ_CBFHAM010000170.1"/>
</dbReference>
<comment type="caution">
    <text evidence="2">The sequence shown here is derived from an EMBL/GenBank/DDBJ whole genome shotgun (WGS) entry which is preliminary data.</text>
</comment>